<reference evidence="11" key="1">
    <citation type="submission" date="2013-03" db="EMBL/GenBank/DDBJ databases">
        <title>Genome Sequence of the Profundibacterium mesophilum strain KAUST100406-0324T from Red Sea, a novel genus in the family Rhodobacteraceae.</title>
        <authorList>
            <person name="Essack M."/>
            <person name="Alam I."/>
            <person name="Lafi F."/>
            <person name="Alawi W."/>
            <person name="Kamanu F."/>
            <person name="Al-Suwailem A."/>
            <person name="Lee O.O."/>
            <person name="Xu Y."/>
            <person name="Bajic V."/>
            <person name="Qian P.-Y."/>
            <person name="Archer J."/>
        </authorList>
    </citation>
    <scope>NUCLEOTIDE SEQUENCE</scope>
    <source>
        <strain evidence="11">KAUST100406-0324</strain>
    </source>
</reference>
<dbReference type="Proteomes" id="UP000698242">
    <property type="component" value="Unassembled WGS sequence"/>
</dbReference>
<feature type="disulfide bond" evidence="8">
    <location>
        <begin position="244"/>
        <end position="251"/>
    </location>
</feature>
<dbReference type="GO" id="GO:0008237">
    <property type="term" value="F:metallopeptidase activity"/>
    <property type="evidence" value="ECO:0007669"/>
    <property type="project" value="UniProtKB-KW"/>
</dbReference>
<evidence type="ECO:0000256" key="3">
    <source>
        <dbReference type="ARBA" id="ARBA00022729"/>
    </source>
</evidence>
<feature type="region of interest" description="Disordered" evidence="9">
    <location>
        <begin position="253"/>
        <end position="290"/>
    </location>
</feature>
<evidence type="ECO:0000256" key="8">
    <source>
        <dbReference type="PIRSR" id="PIRSR018455-2"/>
    </source>
</evidence>
<accession>A0A921TD45</accession>
<feature type="signal peptide" evidence="10">
    <location>
        <begin position="1"/>
        <end position="30"/>
    </location>
</feature>
<evidence type="ECO:0000256" key="7">
    <source>
        <dbReference type="ARBA" id="ARBA00023049"/>
    </source>
</evidence>
<feature type="disulfide bond" evidence="8">
    <location>
        <begin position="72"/>
        <end position="301"/>
    </location>
</feature>
<evidence type="ECO:0000256" key="6">
    <source>
        <dbReference type="ARBA" id="ARBA00022833"/>
    </source>
</evidence>
<dbReference type="OrthoDB" id="1467367at2"/>
<proteinExistence type="predicted"/>
<dbReference type="AlphaFoldDB" id="A0A921TD45"/>
<feature type="chain" id="PRO_5036770037" evidence="10">
    <location>
        <begin position="31"/>
        <end position="307"/>
    </location>
</feature>
<keyword evidence="3 10" id="KW-0732">Signal</keyword>
<dbReference type="Pfam" id="PF03411">
    <property type="entry name" value="Peptidase_M74"/>
    <property type="match status" value="1"/>
</dbReference>
<name>A0A921TD45_9RHOB</name>
<evidence type="ECO:0000256" key="4">
    <source>
        <dbReference type="ARBA" id="ARBA00022764"/>
    </source>
</evidence>
<evidence type="ECO:0000313" key="11">
    <source>
        <dbReference type="EMBL" id="KAF0676408.1"/>
    </source>
</evidence>
<dbReference type="RefSeq" id="WP_159964547.1">
    <property type="nucleotide sequence ID" value="NZ_APKE01000014.1"/>
</dbReference>
<keyword evidence="12" id="KW-1185">Reference proteome</keyword>
<protein>
    <submittedName>
        <fullName evidence="11">Murein endopeptidase Metallo peptidase MEROPS family M74</fullName>
    </submittedName>
</protein>
<evidence type="ECO:0000313" key="12">
    <source>
        <dbReference type="Proteomes" id="UP000698242"/>
    </source>
</evidence>
<dbReference type="GO" id="GO:0006508">
    <property type="term" value="P:proteolysis"/>
    <property type="evidence" value="ECO:0007669"/>
    <property type="project" value="UniProtKB-KW"/>
</dbReference>
<dbReference type="InterPro" id="IPR009045">
    <property type="entry name" value="Zn_M74/Hedgehog-like"/>
</dbReference>
<dbReference type="PROSITE" id="PS51257">
    <property type="entry name" value="PROKAR_LIPOPROTEIN"/>
    <property type="match status" value="1"/>
</dbReference>
<keyword evidence="5" id="KW-0378">Hydrolase</keyword>
<dbReference type="PIRSF" id="PIRSF018455">
    <property type="entry name" value="MepA"/>
    <property type="match status" value="1"/>
</dbReference>
<keyword evidence="7" id="KW-0482">Metalloprotease</keyword>
<keyword evidence="6" id="KW-0862">Zinc</keyword>
<evidence type="ECO:0000256" key="9">
    <source>
        <dbReference type="SAM" id="MobiDB-lite"/>
    </source>
</evidence>
<organism evidence="11 12">
    <name type="scientific">Profundibacterium mesophilum KAUST100406-0324</name>
    <dbReference type="NCBI Taxonomy" id="1037889"/>
    <lineage>
        <taxon>Bacteria</taxon>
        <taxon>Pseudomonadati</taxon>
        <taxon>Pseudomonadota</taxon>
        <taxon>Alphaproteobacteria</taxon>
        <taxon>Rhodobacterales</taxon>
        <taxon>Roseobacteraceae</taxon>
        <taxon>Profundibacterium</taxon>
    </lineage>
</organism>
<feature type="compositionally biased region" description="Pro residues" evidence="9">
    <location>
        <begin position="275"/>
        <end position="287"/>
    </location>
</feature>
<dbReference type="SUPFAM" id="SSF55166">
    <property type="entry name" value="Hedgehog/DD-peptidase"/>
    <property type="match status" value="1"/>
</dbReference>
<keyword evidence="2" id="KW-0479">Metal-binding</keyword>
<dbReference type="GO" id="GO:0046872">
    <property type="term" value="F:metal ion binding"/>
    <property type="evidence" value="ECO:0007669"/>
    <property type="project" value="UniProtKB-KW"/>
</dbReference>
<dbReference type="EMBL" id="APKE01000014">
    <property type="protein sequence ID" value="KAF0676408.1"/>
    <property type="molecule type" value="Genomic_DNA"/>
</dbReference>
<dbReference type="NCBIfam" id="NF006947">
    <property type="entry name" value="PRK09429.1"/>
    <property type="match status" value="1"/>
</dbReference>
<keyword evidence="1" id="KW-0645">Protease</keyword>
<sequence>MTFLKFWAPLALVAALAGCSGGSRSLPASALPTMPSQGDIVTRNGMAKTFFGAATGPAALPPAPIGSYAKGCLAGGTQLAETGATWQAMRLSRNRNWAHPQTVDFIEDLSRSIARLPETEGIYVGDLSQPKGGPMLTGHRSHQIGMDADIWLMPARIGLDRAERERISAVSYRRDRGAFVNEKWSRVQHELVKAAANDPRLARIFIFPGAKVRMCADETGNRDWLRKVRPWYGHHYHFHARLSCPEGARDCVDQAAPPPGDGCAEAQDWVDNILNPPPPDPNAPPAKPRSELQMADLPAQCQSVLAR</sequence>
<evidence type="ECO:0000256" key="1">
    <source>
        <dbReference type="ARBA" id="ARBA00022670"/>
    </source>
</evidence>
<dbReference type="GO" id="GO:0030288">
    <property type="term" value="C:outer membrane-bounded periplasmic space"/>
    <property type="evidence" value="ECO:0007669"/>
    <property type="project" value="InterPro"/>
</dbReference>
<keyword evidence="4" id="KW-0574">Periplasm</keyword>
<evidence type="ECO:0000256" key="5">
    <source>
        <dbReference type="ARBA" id="ARBA00022801"/>
    </source>
</evidence>
<evidence type="ECO:0000256" key="2">
    <source>
        <dbReference type="ARBA" id="ARBA00022723"/>
    </source>
</evidence>
<feature type="disulfide bond" evidence="8">
    <location>
        <begin position="215"/>
        <end position="263"/>
    </location>
</feature>
<keyword evidence="8" id="KW-1015">Disulfide bond</keyword>
<dbReference type="Gene3D" id="3.30.1380.10">
    <property type="match status" value="1"/>
</dbReference>
<comment type="caution">
    <text evidence="11">The sequence shown here is derived from an EMBL/GenBank/DDBJ whole genome shotgun (WGS) entry which is preliminary data.</text>
</comment>
<evidence type="ECO:0000256" key="10">
    <source>
        <dbReference type="SAM" id="SignalP"/>
    </source>
</evidence>
<dbReference type="GO" id="GO:0004252">
    <property type="term" value="F:serine-type endopeptidase activity"/>
    <property type="evidence" value="ECO:0007669"/>
    <property type="project" value="InterPro"/>
</dbReference>
<dbReference type="InterPro" id="IPR005073">
    <property type="entry name" value="Peptidase_M74"/>
</dbReference>
<gene>
    <name evidence="11" type="primary">mepA</name>
    <name evidence="11" type="ORF">PMES_01139</name>
</gene>